<evidence type="ECO:0000313" key="2">
    <source>
        <dbReference type="Proteomes" id="UP001062846"/>
    </source>
</evidence>
<organism evidence="1 2">
    <name type="scientific">Rhododendron molle</name>
    <name type="common">Chinese azalea</name>
    <name type="synonym">Azalea mollis</name>
    <dbReference type="NCBI Taxonomy" id="49168"/>
    <lineage>
        <taxon>Eukaryota</taxon>
        <taxon>Viridiplantae</taxon>
        <taxon>Streptophyta</taxon>
        <taxon>Embryophyta</taxon>
        <taxon>Tracheophyta</taxon>
        <taxon>Spermatophyta</taxon>
        <taxon>Magnoliopsida</taxon>
        <taxon>eudicotyledons</taxon>
        <taxon>Gunneridae</taxon>
        <taxon>Pentapetalae</taxon>
        <taxon>asterids</taxon>
        <taxon>Ericales</taxon>
        <taxon>Ericaceae</taxon>
        <taxon>Ericoideae</taxon>
        <taxon>Rhodoreae</taxon>
        <taxon>Rhododendron</taxon>
    </lineage>
</organism>
<protein>
    <submittedName>
        <fullName evidence="1">Uncharacterized protein</fullName>
    </submittedName>
</protein>
<gene>
    <name evidence="1" type="ORF">RHMOL_Rhmol02G0161700</name>
</gene>
<accession>A0ACC0PS50</accession>
<reference evidence="1" key="1">
    <citation type="submission" date="2022-02" db="EMBL/GenBank/DDBJ databases">
        <title>Plant Genome Project.</title>
        <authorList>
            <person name="Zhang R.-G."/>
        </authorList>
    </citation>
    <scope>NUCLEOTIDE SEQUENCE</scope>
    <source>
        <strain evidence="1">AT1</strain>
    </source>
</reference>
<comment type="caution">
    <text evidence="1">The sequence shown here is derived from an EMBL/GenBank/DDBJ whole genome shotgun (WGS) entry which is preliminary data.</text>
</comment>
<dbReference type="Proteomes" id="UP001062846">
    <property type="component" value="Chromosome 2"/>
</dbReference>
<keyword evidence="2" id="KW-1185">Reference proteome</keyword>
<name>A0ACC0PS50_RHOML</name>
<evidence type="ECO:0000313" key="1">
    <source>
        <dbReference type="EMBL" id="KAI8567959.1"/>
    </source>
</evidence>
<dbReference type="EMBL" id="CM046389">
    <property type="protein sequence ID" value="KAI8567959.1"/>
    <property type="molecule type" value="Genomic_DNA"/>
</dbReference>
<proteinExistence type="predicted"/>
<sequence length="53" mass="6127">MIRIAQCDQNVILKGTRKKLGKKKTGKGLIRAVFIERFNKKLIKSSPSRSFFF</sequence>